<evidence type="ECO:0000313" key="2">
    <source>
        <dbReference type="Proteomes" id="UP001525379"/>
    </source>
</evidence>
<organism evidence="1 2">
    <name type="scientific">Pseudoclavibacter albus</name>
    <dbReference type="NCBI Taxonomy" id="272241"/>
    <lineage>
        <taxon>Bacteria</taxon>
        <taxon>Bacillati</taxon>
        <taxon>Actinomycetota</taxon>
        <taxon>Actinomycetes</taxon>
        <taxon>Micrococcales</taxon>
        <taxon>Microbacteriaceae</taxon>
        <taxon>Pseudoclavibacter</taxon>
    </lineage>
</organism>
<reference evidence="1 2" key="1">
    <citation type="submission" date="2022-04" db="EMBL/GenBank/DDBJ databases">
        <title>Human microbiome associated bacterial genomes.</title>
        <authorList>
            <person name="Sandstrom S."/>
            <person name="Salamzade R."/>
            <person name="Kalan L.R."/>
        </authorList>
    </citation>
    <scope>NUCLEOTIDE SEQUENCE [LARGE SCALE GENOMIC DNA]</scope>
    <source>
        <strain evidence="2">p3-SID1799</strain>
    </source>
</reference>
<keyword evidence="2" id="KW-1185">Reference proteome</keyword>
<evidence type="ECO:0000313" key="1">
    <source>
        <dbReference type="EMBL" id="MCT2042313.1"/>
    </source>
</evidence>
<dbReference type="EMBL" id="JALXSQ010000007">
    <property type="protein sequence ID" value="MCT2042313.1"/>
    <property type="molecule type" value="Genomic_DNA"/>
</dbReference>
<dbReference type="Proteomes" id="UP001525379">
    <property type="component" value="Unassembled WGS sequence"/>
</dbReference>
<protein>
    <submittedName>
        <fullName evidence="1">Uncharacterized protein</fullName>
    </submittedName>
</protein>
<accession>A0ABT2HVG5</accession>
<comment type="caution">
    <text evidence="1">The sequence shown here is derived from an EMBL/GenBank/DDBJ whole genome shotgun (WGS) entry which is preliminary data.</text>
</comment>
<proteinExistence type="predicted"/>
<name>A0ABT2HVG5_9MICO</name>
<dbReference type="RefSeq" id="WP_206394224.1">
    <property type="nucleotide sequence ID" value="NZ_JAFDPW010000001.1"/>
</dbReference>
<sequence>MDLAEVFSGGPLRLGVGEYAWLIGSGLGTSPRTLQLAGIDVTEFGDEGFAFAMSNLSARGLLRETGPQPERITEVFDHLEDEETMPEPVGPAMVTFYAASNARGWIRHMISTKDRMVSETFITLAEDFSLAAISGPLRERTIAPWPRGAELASVLQQLTESSLAQVQDASVSIEFLSADDAATSTLYVRSAGEGEYQLATQHGDAAPEMLAGTHSKGAVADRTAGMLDEFEASLNA</sequence>
<gene>
    <name evidence="1" type="ORF">M3D15_03010</name>
</gene>